<keyword evidence="2" id="KW-1185">Reference proteome</keyword>
<evidence type="ECO:0000313" key="2">
    <source>
        <dbReference type="Proteomes" id="UP001516464"/>
    </source>
</evidence>
<evidence type="ECO:0008006" key="3">
    <source>
        <dbReference type="Google" id="ProtNLM"/>
    </source>
</evidence>
<sequence length="104" mass="12077">MGSMVEEAESFFSAIGLEINRDKSATNDPLCEKTGRLLNDTGVYKYLRILENRGSNIARESFEKVKREMIMRVDKLCNSNFKQKNLFKAINKHSISFINYHIRL</sequence>
<reference evidence="1 2" key="1">
    <citation type="submission" date="2019-01" db="EMBL/GenBank/DDBJ databases">
        <title>Genomes sequencing and comparative genomics of infectious freshwater microsporidia, Cucumispora dikerogammari and Thelohania contejeani.</title>
        <authorList>
            <person name="Cormier A."/>
            <person name="Giraud I."/>
            <person name="Wattier R."/>
            <person name="Teixeira M."/>
            <person name="Grandjean F."/>
            <person name="Rigaud T."/>
            <person name="Cordaux R."/>
        </authorList>
    </citation>
    <scope>NUCLEOTIDE SEQUENCE [LARGE SCALE GENOMIC DNA]</scope>
    <source>
        <strain evidence="1">T1</strain>
        <tissue evidence="1">Spores</tissue>
    </source>
</reference>
<evidence type="ECO:0000313" key="1">
    <source>
        <dbReference type="EMBL" id="KAF7683435.1"/>
    </source>
</evidence>
<accession>A0ABQ7HZ88</accession>
<proteinExistence type="predicted"/>
<dbReference type="EMBL" id="SBIQ01000087">
    <property type="protein sequence ID" value="KAF7683435.1"/>
    <property type="molecule type" value="Genomic_DNA"/>
</dbReference>
<comment type="caution">
    <text evidence="1">The sequence shown here is derived from an EMBL/GenBank/DDBJ whole genome shotgun (WGS) entry which is preliminary data.</text>
</comment>
<organism evidence="1 2">
    <name type="scientific">Astathelohania contejeani</name>
    <dbReference type="NCBI Taxonomy" id="164912"/>
    <lineage>
        <taxon>Eukaryota</taxon>
        <taxon>Fungi</taxon>
        <taxon>Fungi incertae sedis</taxon>
        <taxon>Microsporidia</taxon>
        <taxon>Astathelohaniidae</taxon>
        <taxon>Astathelohania</taxon>
    </lineage>
</organism>
<gene>
    <name evidence="1" type="ORF">TCON_1352</name>
</gene>
<protein>
    <recommendedName>
        <fullName evidence="3">Reverse transcriptase</fullName>
    </recommendedName>
</protein>
<dbReference type="Proteomes" id="UP001516464">
    <property type="component" value="Unassembled WGS sequence"/>
</dbReference>
<name>A0ABQ7HZ88_9MICR</name>